<accession>A0A9D9EEC2</accession>
<dbReference type="EMBL" id="JADIMO010000087">
    <property type="protein sequence ID" value="MBO8445420.1"/>
    <property type="molecule type" value="Genomic_DNA"/>
</dbReference>
<name>A0A9D9EEC2_9BACT</name>
<evidence type="ECO:0000313" key="2">
    <source>
        <dbReference type="Proteomes" id="UP000823619"/>
    </source>
</evidence>
<sequence>MEMSSGGNSIHEEVLARARKHYEEGVSLRQEVRFGEALNAFMAAIAAVDEALSAGNAACRSGQSLSNAAARSMTDAAPGSDSAGIDASLLEIRSRSEASIGLLREIIGFVNTDLMNP</sequence>
<dbReference type="AlphaFoldDB" id="A0A9D9EEC2"/>
<reference evidence="1" key="2">
    <citation type="journal article" date="2021" name="PeerJ">
        <title>Extensive microbial diversity within the chicken gut microbiome revealed by metagenomics and culture.</title>
        <authorList>
            <person name="Gilroy R."/>
            <person name="Ravi A."/>
            <person name="Getino M."/>
            <person name="Pursley I."/>
            <person name="Horton D.L."/>
            <person name="Alikhan N.F."/>
            <person name="Baker D."/>
            <person name="Gharbi K."/>
            <person name="Hall N."/>
            <person name="Watson M."/>
            <person name="Adriaenssens E.M."/>
            <person name="Foster-Nyarko E."/>
            <person name="Jarju S."/>
            <person name="Secka A."/>
            <person name="Antonio M."/>
            <person name="Oren A."/>
            <person name="Chaudhuri R.R."/>
            <person name="La Ragione R."/>
            <person name="Hildebrand F."/>
            <person name="Pallen M.J."/>
        </authorList>
    </citation>
    <scope>NUCLEOTIDE SEQUENCE</scope>
    <source>
        <strain evidence="1">D5-748</strain>
    </source>
</reference>
<gene>
    <name evidence="1" type="ORF">IAC23_06985</name>
</gene>
<proteinExistence type="predicted"/>
<reference evidence="1" key="1">
    <citation type="submission" date="2020-10" db="EMBL/GenBank/DDBJ databases">
        <authorList>
            <person name="Gilroy R."/>
        </authorList>
    </citation>
    <scope>NUCLEOTIDE SEQUENCE</scope>
    <source>
        <strain evidence="1">D5-748</strain>
    </source>
</reference>
<evidence type="ECO:0000313" key="1">
    <source>
        <dbReference type="EMBL" id="MBO8445420.1"/>
    </source>
</evidence>
<protein>
    <submittedName>
        <fullName evidence="1">Uncharacterized protein</fullName>
    </submittedName>
</protein>
<dbReference type="Proteomes" id="UP000823619">
    <property type="component" value="Unassembled WGS sequence"/>
</dbReference>
<comment type="caution">
    <text evidence="1">The sequence shown here is derived from an EMBL/GenBank/DDBJ whole genome shotgun (WGS) entry which is preliminary data.</text>
</comment>
<organism evidence="1 2">
    <name type="scientific">Candidatus Cryptobacteroides merdavium</name>
    <dbReference type="NCBI Taxonomy" id="2840769"/>
    <lineage>
        <taxon>Bacteria</taxon>
        <taxon>Pseudomonadati</taxon>
        <taxon>Bacteroidota</taxon>
        <taxon>Bacteroidia</taxon>
        <taxon>Bacteroidales</taxon>
        <taxon>Candidatus Cryptobacteroides</taxon>
    </lineage>
</organism>